<dbReference type="PANTHER" id="PTHR10000:SF8">
    <property type="entry name" value="HAD SUPERFAMILY HYDROLASE-LIKE, TYPE 3"/>
    <property type="match status" value="1"/>
</dbReference>
<protein>
    <submittedName>
        <fullName evidence="1">Cof-type HAD-IIB family hydrolase</fullName>
    </submittedName>
</protein>
<reference evidence="1" key="1">
    <citation type="submission" date="2020-08" db="EMBL/GenBank/DDBJ databases">
        <title>Genome public.</title>
        <authorList>
            <person name="Liu C."/>
            <person name="Sun Q."/>
        </authorList>
    </citation>
    <scope>NUCLEOTIDE SEQUENCE</scope>
    <source>
        <strain evidence="1">NSJ-42</strain>
    </source>
</reference>
<evidence type="ECO:0000313" key="1">
    <source>
        <dbReference type="EMBL" id="MBC5639153.1"/>
    </source>
</evidence>
<evidence type="ECO:0000313" key="2">
    <source>
        <dbReference type="Proteomes" id="UP000662088"/>
    </source>
</evidence>
<dbReference type="AlphaFoldDB" id="A0A8I0ABT2"/>
<dbReference type="Gene3D" id="3.30.1240.10">
    <property type="match status" value="1"/>
</dbReference>
<dbReference type="Proteomes" id="UP000662088">
    <property type="component" value="Unassembled WGS sequence"/>
</dbReference>
<dbReference type="GO" id="GO:0016791">
    <property type="term" value="F:phosphatase activity"/>
    <property type="evidence" value="ECO:0007669"/>
    <property type="project" value="TreeGrafter"/>
</dbReference>
<proteinExistence type="predicted"/>
<dbReference type="Gene3D" id="3.40.50.1000">
    <property type="entry name" value="HAD superfamily/HAD-like"/>
    <property type="match status" value="1"/>
</dbReference>
<keyword evidence="1" id="KW-0378">Hydrolase</keyword>
<dbReference type="PROSITE" id="PS01228">
    <property type="entry name" value="COF_1"/>
    <property type="match status" value="1"/>
</dbReference>
<dbReference type="InterPro" id="IPR023214">
    <property type="entry name" value="HAD_sf"/>
</dbReference>
<comment type="caution">
    <text evidence="1">The sequence shown here is derived from an EMBL/GenBank/DDBJ whole genome shotgun (WGS) entry which is preliminary data.</text>
</comment>
<keyword evidence="2" id="KW-1185">Reference proteome</keyword>
<dbReference type="NCBIfam" id="TIGR01484">
    <property type="entry name" value="HAD-SF-IIB"/>
    <property type="match status" value="1"/>
</dbReference>
<accession>A0A8I0ABT2</accession>
<name>A0A8I0ABT2_9CLOT</name>
<organism evidence="1 2">
    <name type="scientific">Clostridium lentum</name>
    <dbReference type="NCBI Taxonomy" id="2763037"/>
    <lineage>
        <taxon>Bacteria</taxon>
        <taxon>Bacillati</taxon>
        <taxon>Bacillota</taxon>
        <taxon>Clostridia</taxon>
        <taxon>Eubacteriales</taxon>
        <taxon>Clostridiaceae</taxon>
        <taxon>Clostridium</taxon>
    </lineage>
</organism>
<dbReference type="RefSeq" id="WP_022213156.1">
    <property type="nucleotide sequence ID" value="NZ_JACOOQ010000002.1"/>
</dbReference>
<dbReference type="GO" id="GO:0000287">
    <property type="term" value="F:magnesium ion binding"/>
    <property type="evidence" value="ECO:0007669"/>
    <property type="project" value="TreeGrafter"/>
</dbReference>
<dbReference type="InterPro" id="IPR006379">
    <property type="entry name" value="HAD-SF_hydro_IIB"/>
</dbReference>
<gene>
    <name evidence="1" type="ORF">H8R92_01645</name>
</gene>
<dbReference type="InterPro" id="IPR036412">
    <property type="entry name" value="HAD-like_sf"/>
</dbReference>
<dbReference type="InterPro" id="IPR000150">
    <property type="entry name" value="Cof"/>
</dbReference>
<dbReference type="PANTHER" id="PTHR10000">
    <property type="entry name" value="PHOSPHOSERINE PHOSPHATASE"/>
    <property type="match status" value="1"/>
</dbReference>
<dbReference type="Pfam" id="PF08282">
    <property type="entry name" value="Hydrolase_3"/>
    <property type="match status" value="1"/>
</dbReference>
<sequence>MELFVTDLDGTLLNSHKEVSIKSIEILNKLIDDGVNFTVATARTPATVVDLLQDVNLKLPAVLMNGVLLYDIKEEKYINIKEIEKNTVDKVFDILNKFHKNAMVYGVRNDHLWVYHKEFEYSWEYNFYKERADRKQKTFLKVEDYKEFLKESKIINFIVFDKYEKIKGIYEELKKIDEIFVEYYEDIYESGCYFLEAYSAAASKANGIKLLSEYIEHDKLVCFGDNLNDIPMFELADECYATSNAVEKVKCISTDVIGSCDEDGVALFIEKRLNELKIKS</sequence>
<dbReference type="SUPFAM" id="SSF56784">
    <property type="entry name" value="HAD-like"/>
    <property type="match status" value="1"/>
</dbReference>
<dbReference type="EMBL" id="JACOOQ010000002">
    <property type="protein sequence ID" value="MBC5639153.1"/>
    <property type="molecule type" value="Genomic_DNA"/>
</dbReference>
<dbReference type="GO" id="GO:0005829">
    <property type="term" value="C:cytosol"/>
    <property type="evidence" value="ECO:0007669"/>
    <property type="project" value="TreeGrafter"/>
</dbReference>
<dbReference type="NCBIfam" id="TIGR00099">
    <property type="entry name" value="Cof-subfamily"/>
    <property type="match status" value="1"/>
</dbReference>